<dbReference type="Proteomes" id="UP000002282">
    <property type="component" value="Chromosome 3R"/>
</dbReference>
<keyword evidence="3" id="KW-1185">Reference proteome</keyword>
<sequence>MDPLRRNPLLEVTKCDMCPNLVYHFPTGLCVRCLTLLTGKKQPDGMRSTVDQSKAILVDMARSSDGQDQGQMDPAFQRVIAEIRMQRQQKIELFQTIRHQFQLSVLTAPFHDTNPKYEVKEDYWNVSDIVDQDTLMFQHEVDLLGDIPQTSSGDFFQGNNEKRENRKRKL</sequence>
<evidence type="ECO:0000313" key="2">
    <source>
        <dbReference type="EMBL" id="EDW96744.1"/>
    </source>
</evidence>
<dbReference type="HOGENOM" id="CLU_098074_0_0_1"/>
<dbReference type="OrthoDB" id="7849298at2759"/>
<gene>
    <name evidence="2" type="primary">Dyak\GE24719</name>
    <name evidence="2" type="synonym">dyak_GLEANR_8389</name>
    <name evidence="2" type="synonym">GE24719</name>
    <name evidence="2" type="ORF">Dyak_GE24719</name>
</gene>
<dbReference type="eggNOG" id="ENOG502T95D">
    <property type="taxonomic scope" value="Eukaryota"/>
</dbReference>
<name>B4PVH1_DROYA</name>
<dbReference type="PhylomeDB" id="B4PVH1"/>
<protein>
    <submittedName>
        <fullName evidence="2">Uncharacterized protein</fullName>
    </submittedName>
</protein>
<feature type="compositionally biased region" description="Polar residues" evidence="1">
    <location>
        <begin position="149"/>
        <end position="159"/>
    </location>
</feature>
<feature type="region of interest" description="Disordered" evidence="1">
    <location>
        <begin position="149"/>
        <end position="170"/>
    </location>
</feature>
<evidence type="ECO:0000313" key="3">
    <source>
        <dbReference type="Proteomes" id="UP000002282"/>
    </source>
</evidence>
<organism evidence="2 3">
    <name type="scientific">Drosophila yakuba</name>
    <name type="common">Fruit fly</name>
    <dbReference type="NCBI Taxonomy" id="7245"/>
    <lineage>
        <taxon>Eukaryota</taxon>
        <taxon>Metazoa</taxon>
        <taxon>Ecdysozoa</taxon>
        <taxon>Arthropoda</taxon>
        <taxon>Hexapoda</taxon>
        <taxon>Insecta</taxon>
        <taxon>Pterygota</taxon>
        <taxon>Neoptera</taxon>
        <taxon>Endopterygota</taxon>
        <taxon>Diptera</taxon>
        <taxon>Brachycera</taxon>
        <taxon>Muscomorpha</taxon>
        <taxon>Ephydroidea</taxon>
        <taxon>Drosophilidae</taxon>
        <taxon>Drosophila</taxon>
        <taxon>Sophophora</taxon>
    </lineage>
</organism>
<reference evidence="2 3" key="2">
    <citation type="journal article" date="2007" name="PLoS Biol.">
        <title>Principles of genome evolution in the Drosophila melanogaster species group.</title>
        <authorList>
            <person name="Ranz J.M."/>
            <person name="Maurin D."/>
            <person name="Chan Y.S."/>
            <person name="von Grotthuss M."/>
            <person name="Hillier L.W."/>
            <person name="Roote J."/>
            <person name="Ashburner M."/>
            <person name="Bergman C.M."/>
        </authorList>
    </citation>
    <scope>NUCLEOTIDE SEQUENCE [LARGE SCALE GENOMIC DNA]</scope>
    <source>
        <strain evidence="3">Tai18E2 / Tucson 14021-0261.01</strain>
    </source>
</reference>
<proteinExistence type="predicted"/>
<dbReference type="OMA" id="QVAKCEM"/>
<accession>B4PVH1</accession>
<dbReference type="KEGG" id="dya:Dyak_GE24719"/>
<dbReference type="AlphaFoldDB" id="B4PVH1"/>
<dbReference type="EMBL" id="CM000160">
    <property type="protein sequence ID" value="EDW96744.1"/>
    <property type="molecule type" value="Genomic_DNA"/>
</dbReference>
<reference evidence="2 3" key="1">
    <citation type="journal article" date="2007" name="Nature">
        <title>Evolution of genes and genomes on the Drosophila phylogeny.</title>
        <authorList>
            <consortium name="Drosophila 12 Genomes Consortium"/>
            <person name="Clark A.G."/>
            <person name="Eisen M.B."/>
            <person name="Smith D.R."/>
            <person name="Bergman C.M."/>
            <person name="Oliver B."/>
            <person name="Markow T.A."/>
            <person name="Kaufman T.C."/>
            <person name="Kellis M."/>
            <person name="Gelbart W."/>
            <person name="Iyer V.N."/>
            <person name="Pollard D.A."/>
            <person name="Sackton T.B."/>
            <person name="Larracuente A.M."/>
            <person name="Singh N.D."/>
            <person name="Abad J.P."/>
            <person name="Abt D.N."/>
            <person name="Adryan B."/>
            <person name="Aguade M."/>
            <person name="Akashi H."/>
            <person name="Anderson W.W."/>
            <person name="Aquadro C.F."/>
            <person name="Ardell D.H."/>
            <person name="Arguello R."/>
            <person name="Artieri C.G."/>
            <person name="Barbash D.A."/>
            <person name="Barker D."/>
            <person name="Barsanti P."/>
            <person name="Batterham P."/>
            <person name="Batzoglou S."/>
            <person name="Begun D."/>
            <person name="Bhutkar A."/>
            <person name="Blanco E."/>
            <person name="Bosak S.A."/>
            <person name="Bradley R.K."/>
            <person name="Brand A.D."/>
            <person name="Brent M.R."/>
            <person name="Brooks A.N."/>
            <person name="Brown R.H."/>
            <person name="Butlin R.K."/>
            <person name="Caggese C."/>
            <person name="Calvi B.R."/>
            <person name="Bernardo de Carvalho A."/>
            <person name="Caspi A."/>
            <person name="Castrezana S."/>
            <person name="Celniker S.E."/>
            <person name="Chang J.L."/>
            <person name="Chapple C."/>
            <person name="Chatterji S."/>
            <person name="Chinwalla A."/>
            <person name="Civetta A."/>
            <person name="Clifton S.W."/>
            <person name="Comeron J.M."/>
            <person name="Costello J.C."/>
            <person name="Coyne J.A."/>
            <person name="Daub J."/>
            <person name="David R.G."/>
            <person name="Delcher A.L."/>
            <person name="Delehaunty K."/>
            <person name="Do C.B."/>
            <person name="Ebling H."/>
            <person name="Edwards K."/>
            <person name="Eickbush T."/>
            <person name="Evans J.D."/>
            <person name="Filipski A."/>
            <person name="Findeiss S."/>
            <person name="Freyhult E."/>
            <person name="Fulton L."/>
            <person name="Fulton R."/>
            <person name="Garcia A.C."/>
            <person name="Gardiner A."/>
            <person name="Garfield D.A."/>
            <person name="Garvin B.E."/>
            <person name="Gibson G."/>
            <person name="Gilbert D."/>
            <person name="Gnerre S."/>
            <person name="Godfrey J."/>
            <person name="Good R."/>
            <person name="Gotea V."/>
            <person name="Gravely B."/>
            <person name="Greenberg A.J."/>
            <person name="Griffiths-Jones S."/>
            <person name="Gross S."/>
            <person name="Guigo R."/>
            <person name="Gustafson E.A."/>
            <person name="Haerty W."/>
            <person name="Hahn M.W."/>
            <person name="Halligan D.L."/>
            <person name="Halpern A.L."/>
            <person name="Halter G.M."/>
            <person name="Han M.V."/>
            <person name="Heger A."/>
            <person name="Hillier L."/>
            <person name="Hinrichs A.S."/>
            <person name="Holmes I."/>
            <person name="Hoskins R.A."/>
            <person name="Hubisz M.J."/>
            <person name="Hultmark D."/>
            <person name="Huntley M.A."/>
            <person name="Jaffe D.B."/>
            <person name="Jagadeeshan S."/>
            <person name="Jeck W.R."/>
            <person name="Johnson J."/>
            <person name="Jones C.D."/>
            <person name="Jordan W.C."/>
            <person name="Karpen G.H."/>
            <person name="Kataoka E."/>
            <person name="Keightley P.D."/>
            <person name="Kheradpour P."/>
            <person name="Kirkness E.F."/>
            <person name="Koerich L.B."/>
            <person name="Kristiansen K."/>
            <person name="Kudrna D."/>
            <person name="Kulathinal R.J."/>
            <person name="Kumar S."/>
            <person name="Kwok R."/>
            <person name="Lander E."/>
            <person name="Langley C.H."/>
            <person name="Lapoint R."/>
            <person name="Lazzaro B.P."/>
            <person name="Lee S.J."/>
            <person name="Levesque L."/>
            <person name="Li R."/>
            <person name="Lin C.F."/>
            <person name="Lin M.F."/>
            <person name="Lindblad-Toh K."/>
            <person name="Llopart A."/>
            <person name="Long M."/>
            <person name="Low L."/>
            <person name="Lozovsky E."/>
            <person name="Lu J."/>
            <person name="Luo M."/>
            <person name="Machado C.A."/>
            <person name="Makalowski W."/>
            <person name="Marzo M."/>
            <person name="Matsuda M."/>
            <person name="Matzkin L."/>
            <person name="McAllister B."/>
            <person name="McBride C.S."/>
            <person name="McKernan B."/>
            <person name="McKernan K."/>
            <person name="Mendez-Lago M."/>
            <person name="Minx P."/>
            <person name="Mollenhauer M.U."/>
            <person name="Montooth K."/>
            <person name="Mount S.M."/>
            <person name="Mu X."/>
            <person name="Myers E."/>
            <person name="Negre B."/>
            <person name="Newfeld S."/>
            <person name="Nielsen R."/>
            <person name="Noor M.A."/>
            <person name="O'Grady P."/>
            <person name="Pachter L."/>
            <person name="Papaceit M."/>
            <person name="Parisi M.J."/>
            <person name="Parisi M."/>
            <person name="Parts L."/>
            <person name="Pedersen J.S."/>
            <person name="Pesole G."/>
            <person name="Phillippy A.M."/>
            <person name="Ponting C.P."/>
            <person name="Pop M."/>
            <person name="Porcelli D."/>
            <person name="Powell J.R."/>
            <person name="Prohaska S."/>
            <person name="Pruitt K."/>
            <person name="Puig M."/>
            <person name="Quesneville H."/>
            <person name="Ram K.R."/>
            <person name="Rand D."/>
            <person name="Rasmussen M.D."/>
            <person name="Reed L.K."/>
            <person name="Reenan R."/>
            <person name="Reily A."/>
            <person name="Remington K.A."/>
            <person name="Rieger T.T."/>
            <person name="Ritchie M.G."/>
            <person name="Robin C."/>
            <person name="Rogers Y.H."/>
            <person name="Rohde C."/>
            <person name="Rozas J."/>
            <person name="Rubenfield M.J."/>
            <person name="Ruiz A."/>
            <person name="Russo S."/>
            <person name="Salzberg S.L."/>
            <person name="Sanchez-Gracia A."/>
            <person name="Saranga D.J."/>
            <person name="Sato H."/>
            <person name="Schaeffer S.W."/>
            <person name="Schatz M.C."/>
            <person name="Schlenke T."/>
            <person name="Schwartz R."/>
            <person name="Segarra C."/>
            <person name="Singh R.S."/>
            <person name="Sirot L."/>
            <person name="Sirota M."/>
            <person name="Sisneros N.B."/>
            <person name="Smith C.D."/>
            <person name="Smith T.F."/>
            <person name="Spieth J."/>
            <person name="Stage D.E."/>
            <person name="Stark A."/>
            <person name="Stephan W."/>
            <person name="Strausberg R.L."/>
            <person name="Strempel S."/>
            <person name="Sturgill D."/>
            <person name="Sutton G."/>
            <person name="Sutton G.G."/>
            <person name="Tao W."/>
            <person name="Teichmann S."/>
            <person name="Tobari Y.N."/>
            <person name="Tomimura Y."/>
            <person name="Tsolas J.M."/>
            <person name="Valente V.L."/>
            <person name="Venter E."/>
            <person name="Venter J.C."/>
            <person name="Vicario S."/>
            <person name="Vieira F.G."/>
            <person name="Vilella A.J."/>
            <person name="Villasante A."/>
            <person name="Walenz B."/>
            <person name="Wang J."/>
            <person name="Wasserman M."/>
            <person name="Watts T."/>
            <person name="Wilson D."/>
            <person name="Wilson R.K."/>
            <person name="Wing R.A."/>
            <person name="Wolfner M.F."/>
            <person name="Wong A."/>
            <person name="Wong G.K."/>
            <person name="Wu C.I."/>
            <person name="Wu G."/>
            <person name="Yamamoto D."/>
            <person name="Yang H.P."/>
            <person name="Yang S.P."/>
            <person name="Yorke J.A."/>
            <person name="Yoshida K."/>
            <person name="Zdobnov E."/>
            <person name="Zhang P."/>
            <person name="Zhang Y."/>
            <person name="Zimin A.V."/>
            <person name="Baldwin J."/>
            <person name="Abdouelleil A."/>
            <person name="Abdulkadir J."/>
            <person name="Abebe A."/>
            <person name="Abera B."/>
            <person name="Abreu J."/>
            <person name="Acer S.C."/>
            <person name="Aftuck L."/>
            <person name="Alexander A."/>
            <person name="An P."/>
            <person name="Anderson E."/>
            <person name="Anderson S."/>
            <person name="Arachi H."/>
            <person name="Azer M."/>
            <person name="Bachantsang P."/>
            <person name="Barry A."/>
            <person name="Bayul T."/>
            <person name="Berlin A."/>
            <person name="Bessette D."/>
            <person name="Bloom T."/>
            <person name="Blye J."/>
            <person name="Boguslavskiy L."/>
            <person name="Bonnet C."/>
            <person name="Boukhgalter B."/>
            <person name="Bourzgui I."/>
            <person name="Brown A."/>
            <person name="Cahill P."/>
            <person name="Channer S."/>
            <person name="Cheshatsang Y."/>
            <person name="Chuda L."/>
            <person name="Citroen M."/>
            <person name="Collymore A."/>
            <person name="Cooke P."/>
            <person name="Costello M."/>
            <person name="D'Aco K."/>
            <person name="Daza R."/>
            <person name="De Haan G."/>
            <person name="DeGray S."/>
            <person name="DeMaso C."/>
            <person name="Dhargay N."/>
            <person name="Dooley K."/>
            <person name="Dooley E."/>
            <person name="Doricent M."/>
            <person name="Dorje P."/>
            <person name="Dorjee K."/>
            <person name="Dupes A."/>
            <person name="Elong R."/>
            <person name="Falk J."/>
            <person name="Farina A."/>
            <person name="Faro S."/>
            <person name="Ferguson D."/>
            <person name="Fisher S."/>
            <person name="Foley C.D."/>
            <person name="Franke A."/>
            <person name="Friedrich D."/>
            <person name="Gadbois L."/>
            <person name="Gearin G."/>
            <person name="Gearin C.R."/>
            <person name="Giannoukos G."/>
            <person name="Goode T."/>
            <person name="Graham J."/>
            <person name="Grandbois E."/>
            <person name="Grewal S."/>
            <person name="Gyaltsen K."/>
            <person name="Hafez N."/>
            <person name="Hagos B."/>
            <person name="Hall J."/>
            <person name="Henson C."/>
            <person name="Hollinger A."/>
            <person name="Honan T."/>
            <person name="Huard M.D."/>
            <person name="Hughes L."/>
            <person name="Hurhula B."/>
            <person name="Husby M.E."/>
            <person name="Kamat A."/>
            <person name="Kanga B."/>
            <person name="Kashin S."/>
            <person name="Khazanovich D."/>
            <person name="Kisner P."/>
            <person name="Lance K."/>
            <person name="Lara M."/>
            <person name="Lee W."/>
            <person name="Lennon N."/>
            <person name="Letendre F."/>
            <person name="LeVine R."/>
            <person name="Lipovsky A."/>
            <person name="Liu X."/>
            <person name="Liu J."/>
            <person name="Liu S."/>
            <person name="Lokyitsang T."/>
            <person name="Lokyitsang Y."/>
            <person name="Lubonja R."/>
            <person name="Lui A."/>
            <person name="MacDonald P."/>
            <person name="Magnisalis V."/>
            <person name="Maru K."/>
            <person name="Matthews C."/>
            <person name="McCusker W."/>
            <person name="McDonough S."/>
            <person name="Mehta T."/>
            <person name="Meldrim J."/>
            <person name="Meneus L."/>
            <person name="Mihai O."/>
            <person name="Mihalev A."/>
            <person name="Mihova T."/>
            <person name="Mittelman R."/>
            <person name="Mlenga V."/>
            <person name="Montmayeur A."/>
            <person name="Mulrain L."/>
            <person name="Navidi A."/>
            <person name="Naylor J."/>
            <person name="Negash T."/>
            <person name="Nguyen T."/>
            <person name="Nguyen N."/>
            <person name="Nicol R."/>
            <person name="Norbu C."/>
            <person name="Norbu N."/>
            <person name="Novod N."/>
            <person name="O'Neill B."/>
            <person name="Osman S."/>
            <person name="Markiewicz E."/>
            <person name="Oyono O.L."/>
            <person name="Patti C."/>
            <person name="Phunkhang P."/>
            <person name="Pierre F."/>
            <person name="Priest M."/>
            <person name="Raghuraman S."/>
            <person name="Rege F."/>
            <person name="Reyes R."/>
            <person name="Rise C."/>
            <person name="Rogov P."/>
            <person name="Ross K."/>
            <person name="Ryan E."/>
            <person name="Settipalli S."/>
            <person name="Shea T."/>
            <person name="Sherpa N."/>
            <person name="Shi L."/>
            <person name="Shih D."/>
            <person name="Sparrow T."/>
            <person name="Spaulding J."/>
            <person name="Stalker J."/>
            <person name="Stange-Thomann N."/>
            <person name="Stavropoulos S."/>
            <person name="Stone C."/>
            <person name="Strader C."/>
            <person name="Tesfaye S."/>
            <person name="Thomson T."/>
            <person name="Thoulutsang Y."/>
            <person name="Thoulutsang D."/>
            <person name="Topham K."/>
            <person name="Topping I."/>
            <person name="Tsamla T."/>
            <person name="Vassiliev H."/>
            <person name="Vo A."/>
            <person name="Wangchuk T."/>
            <person name="Wangdi T."/>
            <person name="Weiand M."/>
            <person name="Wilkinson J."/>
            <person name="Wilson A."/>
            <person name="Yadav S."/>
            <person name="Young G."/>
            <person name="Yu Q."/>
            <person name="Zembek L."/>
            <person name="Zhong D."/>
            <person name="Zimmer A."/>
            <person name="Zwirko Z."/>
            <person name="Jaffe D.B."/>
            <person name="Alvarez P."/>
            <person name="Brockman W."/>
            <person name="Butler J."/>
            <person name="Chin C."/>
            <person name="Gnerre S."/>
            <person name="Grabherr M."/>
            <person name="Kleber M."/>
            <person name="Mauceli E."/>
            <person name="MacCallum I."/>
        </authorList>
    </citation>
    <scope>NUCLEOTIDE SEQUENCE [LARGE SCALE GENOMIC DNA]</scope>
    <source>
        <strain evidence="3">Tai18E2 / Tucson 14021-0261.01</strain>
    </source>
</reference>
<evidence type="ECO:0000256" key="1">
    <source>
        <dbReference type="SAM" id="MobiDB-lite"/>
    </source>
</evidence>